<feature type="chain" id="PRO_5045652196" description="Lipid A deacylase" evidence="2">
    <location>
        <begin position="31"/>
        <end position="183"/>
    </location>
</feature>
<dbReference type="Pfam" id="PF09411">
    <property type="entry name" value="PagL"/>
    <property type="match status" value="1"/>
</dbReference>
<keyword evidence="1 3" id="KW-0378">Hydrolase</keyword>
<feature type="signal peptide" evidence="2">
    <location>
        <begin position="1"/>
        <end position="30"/>
    </location>
</feature>
<comment type="subcellular location">
    <subcellularLocation>
        <location evidence="1">Cell outer membrane</location>
        <topology evidence="1">Multi-pass membrane protein</topology>
    </subcellularLocation>
</comment>
<dbReference type="SUPFAM" id="SSF56925">
    <property type="entry name" value="OMPA-like"/>
    <property type="match status" value="1"/>
</dbReference>
<dbReference type="EMBL" id="JBHRSX010000014">
    <property type="protein sequence ID" value="MFC3201353.1"/>
    <property type="molecule type" value="Genomic_DNA"/>
</dbReference>
<keyword evidence="1" id="KW-0998">Cell outer membrane</keyword>
<name>A0ABV7JYE7_9ALTE</name>
<dbReference type="Proteomes" id="UP001595477">
    <property type="component" value="Unassembled WGS sequence"/>
</dbReference>
<protein>
    <recommendedName>
        <fullName evidence="1">Lipid A deacylase</fullName>
        <ecNumber evidence="1">3.1.1.77</ecNumber>
    </recommendedName>
    <alternativeName>
        <fullName evidence="1">LPS 3-O-deacylase</fullName>
    </alternativeName>
    <alternativeName>
        <fullName evidence="1">Outer membrane enzyme</fullName>
    </alternativeName>
</protein>
<comment type="similarity">
    <text evidence="1">Belongs to the PagL family.</text>
</comment>
<dbReference type="GO" id="GO:0016787">
    <property type="term" value="F:hydrolase activity"/>
    <property type="evidence" value="ECO:0007669"/>
    <property type="project" value="UniProtKB-KW"/>
</dbReference>
<accession>A0ABV7JYE7</accession>
<gene>
    <name evidence="3" type="ORF">ACFOEW_05930</name>
</gene>
<organism evidence="3 4">
    <name type="scientific">Alteromonas oceani</name>
    <dbReference type="NCBI Taxonomy" id="2071609"/>
    <lineage>
        <taxon>Bacteria</taxon>
        <taxon>Pseudomonadati</taxon>
        <taxon>Pseudomonadota</taxon>
        <taxon>Gammaproteobacteria</taxon>
        <taxon>Alteromonadales</taxon>
        <taxon>Alteromonadaceae</taxon>
        <taxon>Alteromonas/Salinimonas group</taxon>
        <taxon>Alteromonas</taxon>
    </lineage>
</organism>
<comment type="catalytic activity">
    <reaction evidence="1">
        <text>a 3-(acyloxy)acyl derivative of bacterial toxin + H2O = a 3-hydroxyacyl derivative of bacterial toxin + a fatty acid + H(+)</text>
        <dbReference type="Rhea" id="RHEA:12032"/>
        <dbReference type="ChEBI" id="CHEBI:15377"/>
        <dbReference type="ChEBI" id="CHEBI:15378"/>
        <dbReference type="ChEBI" id="CHEBI:28868"/>
        <dbReference type="ChEBI" id="CHEBI:136853"/>
        <dbReference type="ChEBI" id="CHEBI:140675"/>
        <dbReference type="EC" id="3.1.1.77"/>
    </reaction>
</comment>
<keyword evidence="1" id="KW-0472">Membrane</keyword>
<keyword evidence="2" id="KW-0732">Signal</keyword>
<dbReference type="RefSeq" id="WP_241155621.1">
    <property type="nucleotide sequence ID" value="NZ_JBHRSX010000014.1"/>
</dbReference>
<comment type="caution">
    <text evidence="3">The sequence shown here is derived from an EMBL/GenBank/DDBJ whole genome shotgun (WGS) entry which is preliminary data.</text>
</comment>
<dbReference type="EC" id="3.1.1.77" evidence="1"/>
<dbReference type="InterPro" id="IPR011250">
    <property type="entry name" value="OMP/PagP_B-barrel"/>
</dbReference>
<dbReference type="PIRSF" id="PIRSF029681">
    <property type="entry name" value="PagL"/>
    <property type="match status" value="1"/>
</dbReference>
<sequence length="183" mass="21295">MTQSERIFRRYGRYFAAFLLTLCISSYAQAASLAVDYLRGEGDVEGIKVAYQYYHQALTDYSDDLYWYVETSVNFWEYGVERQHDTNFIVALSPVLHKTFFHRPQGRFYGEFGIGLSLLDDTTFAGKNVSTHYQFEDRLGLGYEFGEDHKYRLALRYFHYSNGGVKKPNPGLDFISLSFAMRL</sequence>
<evidence type="ECO:0000313" key="3">
    <source>
        <dbReference type="EMBL" id="MFC3201353.1"/>
    </source>
</evidence>
<comment type="function">
    <text evidence="1">Has lipid A 3-O-deacylase activity. Hydrolyzes the ester bond at the 3 position of lipid A, a bioactive component of lipopolysaccharide (LPS), thereby releasing the primary fatty acyl moiety.</text>
</comment>
<evidence type="ECO:0000256" key="1">
    <source>
        <dbReference type="PIRNR" id="PIRNR029681"/>
    </source>
</evidence>
<reference evidence="4" key="1">
    <citation type="journal article" date="2019" name="Int. J. Syst. Evol. Microbiol.">
        <title>The Global Catalogue of Microorganisms (GCM) 10K type strain sequencing project: providing services to taxonomists for standard genome sequencing and annotation.</title>
        <authorList>
            <consortium name="The Broad Institute Genomics Platform"/>
            <consortium name="The Broad Institute Genome Sequencing Center for Infectious Disease"/>
            <person name="Wu L."/>
            <person name="Ma J."/>
        </authorList>
    </citation>
    <scope>NUCLEOTIDE SEQUENCE [LARGE SCALE GENOMIC DNA]</scope>
    <source>
        <strain evidence="4">KCTC 52449</strain>
    </source>
</reference>
<evidence type="ECO:0000313" key="4">
    <source>
        <dbReference type="Proteomes" id="UP001595477"/>
    </source>
</evidence>
<dbReference type="InterPro" id="IPR018550">
    <property type="entry name" value="Lipid-A_deacylase-rel"/>
</dbReference>
<comment type="subunit">
    <text evidence="1">Homodimer.</text>
</comment>
<dbReference type="Gene3D" id="2.40.160.20">
    <property type="match status" value="1"/>
</dbReference>
<proteinExistence type="inferred from homology"/>
<keyword evidence="4" id="KW-1185">Reference proteome</keyword>
<evidence type="ECO:0000256" key="2">
    <source>
        <dbReference type="SAM" id="SignalP"/>
    </source>
</evidence>